<feature type="transmembrane region" description="Helical" evidence="2">
    <location>
        <begin position="232"/>
        <end position="251"/>
    </location>
</feature>
<evidence type="ECO:0000256" key="2">
    <source>
        <dbReference type="SAM" id="Phobius"/>
    </source>
</evidence>
<gene>
    <name evidence="3" type="ORF">AYO21_06665</name>
</gene>
<organism evidence="3 4">
    <name type="scientific">Fonsecaea monophora</name>
    <dbReference type="NCBI Taxonomy" id="254056"/>
    <lineage>
        <taxon>Eukaryota</taxon>
        <taxon>Fungi</taxon>
        <taxon>Dikarya</taxon>
        <taxon>Ascomycota</taxon>
        <taxon>Pezizomycotina</taxon>
        <taxon>Eurotiomycetes</taxon>
        <taxon>Chaetothyriomycetidae</taxon>
        <taxon>Chaetothyriales</taxon>
        <taxon>Herpotrichiellaceae</taxon>
        <taxon>Fonsecaea</taxon>
    </lineage>
</organism>
<feature type="compositionally biased region" description="Low complexity" evidence="1">
    <location>
        <begin position="60"/>
        <end position="76"/>
    </location>
</feature>
<proteinExistence type="predicted"/>
<dbReference type="AlphaFoldDB" id="A0A177F478"/>
<dbReference type="EMBL" id="LVKK01000047">
    <property type="protein sequence ID" value="OAG39114.1"/>
    <property type="molecule type" value="Genomic_DNA"/>
</dbReference>
<evidence type="ECO:0000313" key="3">
    <source>
        <dbReference type="EMBL" id="OAG39114.1"/>
    </source>
</evidence>
<dbReference type="GeneID" id="34601823"/>
<dbReference type="OrthoDB" id="5299849at2759"/>
<dbReference type="PANTHER" id="PTHR28029">
    <property type="entry name" value="PROTEIN ILM1"/>
    <property type="match status" value="1"/>
</dbReference>
<accession>A0A177F478</accession>
<evidence type="ECO:0000256" key="1">
    <source>
        <dbReference type="SAM" id="MobiDB-lite"/>
    </source>
</evidence>
<dbReference type="RefSeq" id="XP_022511066.1">
    <property type="nucleotide sequence ID" value="XM_022656624.1"/>
</dbReference>
<reference evidence="3 4" key="1">
    <citation type="submission" date="2016-03" db="EMBL/GenBank/DDBJ databases">
        <title>Draft genome sequence of the Fonsecaea monophora CBS 269.37.</title>
        <authorList>
            <person name="Bombassaro A."/>
            <person name="Vinicius W.A."/>
            <person name="De Hoog S."/>
            <person name="Sun J."/>
            <person name="Souza E.M."/>
            <person name="Raittz R.T."/>
            <person name="Costa F."/>
            <person name="Leao A.C."/>
            <person name="Tadra-Sfeir M.Z."/>
            <person name="Baura V."/>
            <person name="Balsanelli E."/>
            <person name="Pedrosa F.O."/>
            <person name="Moreno L.F."/>
            <person name="Steffens M.B."/>
            <person name="Xi L."/>
            <person name="Bocca A.L."/>
            <person name="Felipe M.S."/>
            <person name="Teixeira M."/>
            <person name="Telles Filho F.Q."/>
            <person name="Azevedo C.M."/>
            <person name="Gomes R."/>
            <person name="Vicente V.A."/>
        </authorList>
    </citation>
    <scope>NUCLEOTIDE SEQUENCE [LARGE SCALE GENOMIC DNA]</scope>
    <source>
        <strain evidence="3 4">CBS 269.37</strain>
    </source>
</reference>
<dbReference type="Proteomes" id="UP000077002">
    <property type="component" value="Unassembled WGS sequence"/>
</dbReference>
<feature type="region of interest" description="Disordered" evidence="1">
    <location>
        <begin position="50"/>
        <end position="83"/>
    </location>
</feature>
<name>A0A177F478_9EURO</name>
<feature type="transmembrane region" description="Helical" evidence="2">
    <location>
        <begin position="178"/>
        <end position="198"/>
    </location>
</feature>
<keyword evidence="2" id="KW-1133">Transmembrane helix</keyword>
<dbReference type="Pfam" id="PF10311">
    <property type="entry name" value="Ilm1"/>
    <property type="match status" value="1"/>
</dbReference>
<evidence type="ECO:0000313" key="4">
    <source>
        <dbReference type="Proteomes" id="UP000077002"/>
    </source>
</evidence>
<keyword evidence="2" id="KW-0472">Membrane</keyword>
<feature type="compositionally biased region" description="Low complexity" evidence="1">
    <location>
        <begin position="138"/>
        <end position="149"/>
    </location>
</feature>
<comment type="caution">
    <text evidence="3">The sequence shown here is derived from an EMBL/GenBank/DDBJ whole genome shotgun (WGS) entry which is preliminary data.</text>
</comment>
<keyword evidence="2" id="KW-0812">Transmembrane</keyword>
<protein>
    <submittedName>
        <fullName evidence="3">Uncharacterized protein</fullName>
    </submittedName>
</protein>
<sequence>MPLLSSTLLLRTHSLTLLTCAYYLLTSPAQLLSSTPIWLLGESMSVRPAGYAPETSPHDASASLGARAGSSGRTSTNPGKHLTGLLSTQAHGISHSERELFALLALVVVAYAVTQFLFAGDLSMSQQGPGAGAGAGGAASSNASAPPSSLATRLDPSAKSPSRHAEELHTLLTAQSRWLTLSAIHVLASSTLVFWIYMFHSHSASSAPVSSTFPSDSGTSLLSGLNLLPNRVVFTIGLADMLFWGYLWTVLKEEGREVAKVLARWRRQAEDDE</sequence>
<feature type="transmembrane region" description="Helical" evidence="2">
    <location>
        <begin position="100"/>
        <end position="119"/>
    </location>
</feature>
<dbReference type="InterPro" id="IPR018815">
    <property type="entry name" value="Incr_loss_mito_DNA_1"/>
</dbReference>
<dbReference type="PANTHER" id="PTHR28029:SF1">
    <property type="entry name" value="PROTEIN ILM1"/>
    <property type="match status" value="1"/>
</dbReference>
<keyword evidence="4" id="KW-1185">Reference proteome</keyword>
<feature type="region of interest" description="Disordered" evidence="1">
    <location>
        <begin position="129"/>
        <end position="162"/>
    </location>
</feature>